<dbReference type="Proteomes" id="UP000228700">
    <property type="component" value="Unassembled WGS sequence"/>
</dbReference>
<feature type="transmembrane region" description="Helical" evidence="1">
    <location>
        <begin position="20"/>
        <end position="53"/>
    </location>
</feature>
<organism evidence="2 3">
    <name type="scientific">Candidatus Taylorbacteria bacterium CG10_big_fil_rev_8_21_14_0_10_41_48</name>
    <dbReference type="NCBI Taxonomy" id="1975024"/>
    <lineage>
        <taxon>Bacteria</taxon>
        <taxon>Candidatus Tayloriibacteriota</taxon>
    </lineage>
</organism>
<evidence type="ECO:0000313" key="3">
    <source>
        <dbReference type="Proteomes" id="UP000228700"/>
    </source>
</evidence>
<dbReference type="PROSITE" id="PS51257">
    <property type="entry name" value="PROKAR_LIPOPROTEIN"/>
    <property type="match status" value="1"/>
</dbReference>
<proteinExistence type="predicted"/>
<dbReference type="EMBL" id="PFEQ01000001">
    <property type="protein sequence ID" value="PJE74561.1"/>
    <property type="molecule type" value="Genomic_DNA"/>
</dbReference>
<evidence type="ECO:0008006" key="4">
    <source>
        <dbReference type="Google" id="ProtNLM"/>
    </source>
</evidence>
<accession>A0A2M8LDD5</accession>
<protein>
    <recommendedName>
        <fullName evidence="4">DUF5673 domain-containing protein</fullName>
    </recommendedName>
</protein>
<keyword evidence="1" id="KW-0812">Transmembrane</keyword>
<gene>
    <name evidence="2" type="ORF">COV01_00820</name>
</gene>
<sequence length="153" mass="17824">MKRISWHTPEYIFRQRTSDWFWTLGIIAAACAVTSIIFGNILFSIIIVIGAFAIALHASRQPRIIKIEINERGVAVDHDMYLYRSLHSFWINDEHHSGTKLILRSERSFVPLITLPIHEDVDIESIREHIKNHLKEEVHEETITGHIMDRLGF</sequence>
<reference evidence="3" key="1">
    <citation type="submission" date="2017-09" db="EMBL/GenBank/DDBJ databases">
        <title>Depth-based differentiation of microbial function through sediment-hosted aquifers and enrichment of novel symbionts in the deep terrestrial subsurface.</title>
        <authorList>
            <person name="Probst A.J."/>
            <person name="Ladd B."/>
            <person name="Jarett J.K."/>
            <person name="Geller-Mcgrath D.E."/>
            <person name="Sieber C.M.K."/>
            <person name="Emerson J.B."/>
            <person name="Anantharaman K."/>
            <person name="Thomas B.C."/>
            <person name="Malmstrom R."/>
            <person name="Stieglmeier M."/>
            <person name="Klingl A."/>
            <person name="Woyke T."/>
            <person name="Ryan C.M."/>
            <person name="Banfield J.F."/>
        </authorList>
    </citation>
    <scope>NUCLEOTIDE SEQUENCE [LARGE SCALE GENOMIC DNA]</scope>
</reference>
<dbReference type="AlphaFoldDB" id="A0A2M8LDD5"/>
<evidence type="ECO:0000313" key="2">
    <source>
        <dbReference type="EMBL" id="PJE74561.1"/>
    </source>
</evidence>
<evidence type="ECO:0000256" key="1">
    <source>
        <dbReference type="SAM" id="Phobius"/>
    </source>
</evidence>
<comment type="caution">
    <text evidence="2">The sequence shown here is derived from an EMBL/GenBank/DDBJ whole genome shotgun (WGS) entry which is preliminary data.</text>
</comment>
<name>A0A2M8LDD5_9BACT</name>
<keyword evidence="1" id="KW-1133">Transmembrane helix</keyword>
<keyword evidence="1" id="KW-0472">Membrane</keyword>